<feature type="transmembrane region" description="Helical" evidence="1">
    <location>
        <begin position="318"/>
        <end position="337"/>
    </location>
</feature>
<keyword evidence="1" id="KW-0812">Transmembrane</keyword>
<dbReference type="InterPro" id="IPR018476">
    <property type="entry name" value="GlyceroP-diester-Pdiesterase_M"/>
</dbReference>
<proteinExistence type="predicted"/>
<accession>A0AB35U3B2</accession>
<dbReference type="Gene3D" id="3.20.20.190">
    <property type="entry name" value="Phosphatidylinositol (PI) phosphodiesterase"/>
    <property type="match status" value="1"/>
</dbReference>
<keyword evidence="4" id="KW-1185">Reference proteome</keyword>
<name>A0AB35U3B2_9FIRM</name>
<dbReference type="Pfam" id="PF10110">
    <property type="entry name" value="GPDPase_memb"/>
    <property type="match status" value="1"/>
</dbReference>
<feature type="transmembrane region" description="Helical" evidence="1">
    <location>
        <begin position="264"/>
        <end position="290"/>
    </location>
</feature>
<keyword evidence="1" id="KW-1133">Transmembrane helix</keyword>
<comment type="caution">
    <text evidence="3">The sequence shown here is derived from an EMBL/GenBank/DDBJ whole genome shotgun (WGS) entry which is preliminary data.</text>
</comment>
<sequence>MNKRKEPVKILLHLIKSRDALPRLLLFHICLTVFLALVIVFYGWIVQFLLDAGGLVSLTSGNLGWIFTSWQGWTILISAMLLLMLCTCTEINARILYCQQVLSGNRKPSFFQCAKEGLKTLPHFLTPAGILIMFWIGIIIPLAGLGTTTTWTSSLRWPEWILAGYKRTPLFYLLYGSVEGAIFILSFLSIYTLHAAILHKQKPWKAVRTSWRMFKTHQKECITETASAIITIFLSIWLAGILTIRIPSHLLNTFLTQHTVQDRVLLGTATMFCLLVCTIIRMLASSALLLELTSIWHWMQKETEIPVRKPGGRFIRRFLLASLAFSLAFGFVAAGYFDEWFPAKSDALIIAHRAGGALGAENTLYDLERAHEQGITAGEIDVQRTKDGYYVVTHDNTFWRTAHDKRYVWDMTLEEIQTQINILPLRQGQPSVTVSTIDQFLAAAKAWNMHLFVELKGYTADKQMADDLARLAQEKNMTDSCTFISLKYSLVDYMETTYPQLETGYIYNMAIGDTPDLNCDCFIVASEAATSAAIYAIQAKGKKIYVWSVNSKKQIEKFLKSDIDGIITDQPVNARKVEEKLERRSDFQRVYDNLTTVIPSFLPLS</sequence>
<feature type="transmembrane region" description="Helical" evidence="1">
    <location>
        <begin position="65"/>
        <end position="86"/>
    </location>
</feature>
<dbReference type="Pfam" id="PF03009">
    <property type="entry name" value="GDPD"/>
    <property type="match status" value="1"/>
</dbReference>
<gene>
    <name evidence="3" type="ORF">MOZ60_04785</name>
</gene>
<dbReference type="InterPro" id="IPR017946">
    <property type="entry name" value="PLC-like_Pdiesterase_TIM-brl"/>
</dbReference>
<dbReference type="EMBL" id="JALBUR010000008">
    <property type="protein sequence ID" value="MDX8419409.1"/>
    <property type="molecule type" value="Genomic_DNA"/>
</dbReference>
<feature type="transmembrane region" description="Helical" evidence="1">
    <location>
        <begin position="21"/>
        <end position="45"/>
    </location>
</feature>
<evidence type="ECO:0000313" key="3">
    <source>
        <dbReference type="EMBL" id="MDX8419409.1"/>
    </source>
</evidence>
<dbReference type="PROSITE" id="PS51704">
    <property type="entry name" value="GP_PDE"/>
    <property type="match status" value="1"/>
</dbReference>
<dbReference type="InterPro" id="IPR030395">
    <property type="entry name" value="GP_PDE_dom"/>
</dbReference>
<feature type="transmembrane region" description="Helical" evidence="1">
    <location>
        <begin position="128"/>
        <end position="152"/>
    </location>
</feature>
<dbReference type="PANTHER" id="PTHR46211">
    <property type="entry name" value="GLYCEROPHOSPHORYL DIESTER PHOSPHODIESTERASE"/>
    <property type="match status" value="1"/>
</dbReference>
<protein>
    <submittedName>
        <fullName evidence="3">Glycerophosphoryl diester phosphodiesterase membrane domain-containing protein</fullName>
    </submittedName>
</protein>
<evidence type="ECO:0000259" key="2">
    <source>
        <dbReference type="PROSITE" id="PS51704"/>
    </source>
</evidence>
<dbReference type="AlphaFoldDB" id="A0AB35U3B2"/>
<dbReference type="Proteomes" id="UP001286174">
    <property type="component" value="Unassembled WGS sequence"/>
</dbReference>
<feature type="domain" description="GP-PDE" evidence="2">
    <location>
        <begin position="347"/>
        <end position="578"/>
    </location>
</feature>
<organism evidence="3 4">
    <name type="scientific">Grylomicrobium aquisgranensis</name>
    <dbReference type="NCBI Taxonomy" id="2926318"/>
    <lineage>
        <taxon>Bacteria</taxon>
        <taxon>Bacillati</taxon>
        <taxon>Bacillota</taxon>
        <taxon>Erysipelotrichia</taxon>
        <taxon>Erysipelotrichales</taxon>
        <taxon>Erysipelotrichaceae</taxon>
        <taxon>Grylomicrobium</taxon>
    </lineage>
</organism>
<evidence type="ECO:0000313" key="4">
    <source>
        <dbReference type="Proteomes" id="UP001286174"/>
    </source>
</evidence>
<feature type="transmembrane region" description="Helical" evidence="1">
    <location>
        <begin position="221"/>
        <end position="244"/>
    </location>
</feature>
<dbReference type="RefSeq" id="WP_370595847.1">
    <property type="nucleotide sequence ID" value="NZ_JALBUR010000008.1"/>
</dbReference>
<feature type="transmembrane region" description="Helical" evidence="1">
    <location>
        <begin position="172"/>
        <end position="198"/>
    </location>
</feature>
<dbReference type="SUPFAM" id="SSF51695">
    <property type="entry name" value="PLC-like phosphodiesterases"/>
    <property type="match status" value="1"/>
</dbReference>
<reference evidence="3 4" key="1">
    <citation type="submission" date="2022-03" db="EMBL/GenBank/DDBJ databases">
        <title>Novel taxa within the pig intestine.</title>
        <authorList>
            <person name="Wylensek D."/>
            <person name="Bishof K."/>
            <person name="Afrizal A."/>
            <person name="Clavel T."/>
        </authorList>
    </citation>
    <scope>NUCLEOTIDE SEQUENCE [LARGE SCALE GENOMIC DNA]</scope>
    <source>
        <strain evidence="3 4">CLA-KB-P133</strain>
    </source>
</reference>
<dbReference type="GO" id="GO:0008081">
    <property type="term" value="F:phosphoric diester hydrolase activity"/>
    <property type="evidence" value="ECO:0007669"/>
    <property type="project" value="InterPro"/>
</dbReference>
<keyword evidence="1" id="KW-0472">Membrane</keyword>
<evidence type="ECO:0000256" key="1">
    <source>
        <dbReference type="SAM" id="Phobius"/>
    </source>
</evidence>
<dbReference type="PANTHER" id="PTHR46211:SF8">
    <property type="entry name" value="PHOSPHODIESTERASE"/>
    <property type="match status" value="1"/>
</dbReference>
<dbReference type="GO" id="GO:0006629">
    <property type="term" value="P:lipid metabolic process"/>
    <property type="evidence" value="ECO:0007669"/>
    <property type="project" value="InterPro"/>
</dbReference>